<evidence type="ECO:0000256" key="1">
    <source>
        <dbReference type="SAM" id="SignalP"/>
    </source>
</evidence>
<gene>
    <name evidence="3" type="ORF">PR001_g6998</name>
    <name evidence="2" type="ORF">PR002_g7354</name>
</gene>
<dbReference type="EMBL" id="QXFV01000340">
    <property type="protein sequence ID" value="KAE9040576.1"/>
    <property type="molecule type" value="Genomic_DNA"/>
</dbReference>
<keyword evidence="1" id="KW-0732">Signal</keyword>
<dbReference type="OrthoDB" id="10339564at2759"/>
<evidence type="ECO:0000313" key="5">
    <source>
        <dbReference type="Proteomes" id="UP000435112"/>
    </source>
</evidence>
<dbReference type="Proteomes" id="UP000429607">
    <property type="component" value="Unassembled WGS sequence"/>
</dbReference>
<dbReference type="AlphaFoldDB" id="A0A6A3N5A2"/>
<reference evidence="4 5" key="1">
    <citation type="submission" date="2018-09" db="EMBL/GenBank/DDBJ databases">
        <title>Genomic investigation of the strawberry pathogen Phytophthora fragariae indicates pathogenicity is determined by transcriptional variation in three key races.</title>
        <authorList>
            <person name="Adams T.M."/>
            <person name="Armitage A.D."/>
            <person name="Sobczyk M.K."/>
            <person name="Bates H.J."/>
            <person name="Dunwell J.M."/>
            <person name="Nellist C.F."/>
            <person name="Harrison R.J."/>
        </authorList>
    </citation>
    <scope>NUCLEOTIDE SEQUENCE [LARGE SCALE GENOMIC DNA]</scope>
    <source>
        <strain evidence="3 4">SCRP249</strain>
        <strain evidence="2 5">SCRP324</strain>
    </source>
</reference>
<evidence type="ECO:0000313" key="4">
    <source>
        <dbReference type="Proteomes" id="UP000429607"/>
    </source>
</evidence>
<evidence type="ECO:0008006" key="6">
    <source>
        <dbReference type="Google" id="ProtNLM"/>
    </source>
</evidence>
<proteinExistence type="predicted"/>
<dbReference type="Proteomes" id="UP000435112">
    <property type="component" value="Unassembled WGS sequence"/>
</dbReference>
<organism evidence="3 4">
    <name type="scientific">Phytophthora rubi</name>
    <dbReference type="NCBI Taxonomy" id="129364"/>
    <lineage>
        <taxon>Eukaryota</taxon>
        <taxon>Sar</taxon>
        <taxon>Stramenopiles</taxon>
        <taxon>Oomycota</taxon>
        <taxon>Peronosporomycetes</taxon>
        <taxon>Peronosporales</taxon>
        <taxon>Peronosporaceae</taxon>
        <taxon>Phytophthora</taxon>
    </lineage>
</organism>
<feature type="chain" id="PRO_5036165256" description="Secreted protein" evidence="1">
    <location>
        <begin position="18"/>
        <end position="74"/>
    </location>
</feature>
<evidence type="ECO:0000313" key="2">
    <source>
        <dbReference type="EMBL" id="KAE9035845.1"/>
    </source>
</evidence>
<feature type="signal peptide" evidence="1">
    <location>
        <begin position="1"/>
        <end position="17"/>
    </location>
</feature>
<name>A0A6A3N5A2_9STRA</name>
<accession>A0A6A3N5A2</accession>
<comment type="caution">
    <text evidence="3">The sequence shown here is derived from an EMBL/GenBank/DDBJ whole genome shotgun (WGS) entry which is preliminary data.</text>
</comment>
<evidence type="ECO:0000313" key="3">
    <source>
        <dbReference type="EMBL" id="KAE9040576.1"/>
    </source>
</evidence>
<sequence>MVAAAFGVCVAAAVTSALTSSRVRWRQLGGGRGSDGVCCQPESCLLNNFVFAAARRCANYCHNWKLRCEMPPEC</sequence>
<dbReference type="EMBL" id="QXFU01000351">
    <property type="protein sequence ID" value="KAE9035845.1"/>
    <property type="molecule type" value="Genomic_DNA"/>
</dbReference>
<protein>
    <recommendedName>
        <fullName evidence="6">Secreted protein</fullName>
    </recommendedName>
</protein>